<comment type="caution">
    <text evidence="1">The sequence shown here is derived from an EMBL/GenBank/DDBJ whole genome shotgun (WGS) entry which is preliminary data.</text>
</comment>
<evidence type="ECO:0000313" key="2">
    <source>
        <dbReference type="EMBL" id="MBV4542716.1"/>
    </source>
</evidence>
<accession>A0A923GJA7</accession>
<evidence type="ECO:0000313" key="3">
    <source>
        <dbReference type="Proteomes" id="UP000628137"/>
    </source>
</evidence>
<dbReference type="NCBIfam" id="TIGR03696">
    <property type="entry name" value="Rhs_assc_core"/>
    <property type="match status" value="1"/>
</dbReference>
<proteinExistence type="predicted"/>
<evidence type="ECO:0000313" key="1">
    <source>
        <dbReference type="EMBL" id="MBC3471382.1"/>
    </source>
</evidence>
<organism evidence="1">
    <name type="scientific">Pseudomonas vlassakiae</name>
    <dbReference type="NCBI Taxonomy" id="485888"/>
    <lineage>
        <taxon>Bacteria</taxon>
        <taxon>Pseudomonadati</taxon>
        <taxon>Pseudomonadota</taxon>
        <taxon>Gammaproteobacteria</taxon>
        <taxon>Pseudomonadales</taxon>
        <taxon>Pseudomonadaceae</taxon>
        <taxon>Pseudomonas</taxon>
    </lineage>
</organism>
<reference evidence="1 3" key="1">
    <citation type="journal article" date="2020" name="Microorganisms">
        <title>Reliable Identification of Environmental Pseudomonas Isolates Using the rpoD Gene.</title>
        <authorList>
            <consortium name="The Broad Institute Genome Sequencing Platform"/>
            <person name="Girard L."/>
            <person name="Lood C."/>
            <person name="Rokni-Zadeh H."/>
            <person name="van Noort V."/>
            <person name="Lavigne R."/>
            <person name="De Mot R."/>
        </authorList>
    </citation>
    <scope>NUCLEOTIDE SEQUENCE</scope>
    <source>
        <strain evidence="1 3">RW4S2</strain>
    </source>
</reference>
<protein>
    <submittedName>
        <fullName evidence="1">RHS repeat-associated core domain-containing protein</fullName>
    </submittedName>
</protein>
<dbReference type="RefSeq" id="WP_186602864.1">
    <property type="nucleotide sequence ID" value="NZ_JABWRP020000012.1"/>
</dbReference>
<dbReference type="InterPro" id="IPR022385">
    <property type="entry name" value="Rhs_assc_core"/>
</dbReference>
<dbReference type="SUPFAM" id="SSF56399">
    <property type="entry name" value="ADP-ribosylation"/>
    <property type="match status" value="1"/>
</dbReference>
<dbReference type="Gene3D" id="2.180.10.10">
    <property type="entry name" value="RHS repeat-associated core"/>
    <property type="match status" value="1"/>
</dbReference>
<dbReference type="EMBL" id="JABWRP020000012">
    <property type="protein sequence ID" value="MBV4542716.1"/>
    <property type="molecule type" value="Genomic_DNA"/>
</dbReference>
<sequence>MTTDKKASSAALLRRSRGTTAEGRLMLFYQKGHLVTERAEKGNRHILRAHDIVMAQLEQVKAARILQVDQAGSVLGRAPNTMAYSPYGHLDAEKLTALLAFNGQRFDLIMKDYALGNGYRIYSPALARFYSSDTLSPFGKGGLNTYSYCEGDPVNRNDPSGHFSLKPFKNLFSGRRKNKIRRITEYRDTVKEYNSLENPRRINGEIDFLKLSRNRKAIDSNRLPQRPRLSHKDTAYAEKHNIPLPTVDRIAMDYMDTSKELIANNSYILNKIDAAIKNPAIHEIKDFNFTDYMDSIKIRDIRDNPFERRPLQRDWYSKGYQDS</sequence>
<dbReference type="Proteomes" id="UP000628137">
    <property type="component" value="Unassembled WGS sequence"/>
</dbReference>
<dbReference type="EMBL" id="JABWRP010000008">
    <property type="protein sequence ID" value="MBC3471382.1"/>
    <property type="molecule type" value="Genomic_DNA"/>
</dbReference>
<gene>
    <name evidence="2" type="ORF">HU738_016830</name>
    <name evidence="1" type="ORF">HU738_12535</name>
</gene>
<keyword evidence="3" id="KW-1185">Reference proteome</keyword>
<name>A0A923GJA7_9PSED</name>
<reference evidence="1" key="2">
    <citation type="submission" date="2020-07" db="EMBL/GenBank/DDBJ databases">
        <authorList>
            <person name="Lood C."/>
            <person name="Girard L."/>
        </authorList>
    </citation>
    <scope>NUCLEOTIDE SEQUENCE</scope>
    <source>
        <strain evidence="1">RW4S2</strain>
    </source>
</reference>
<dbReference type="AlphaFoldDB" id="A0A923GJA7"/>
<reference evidence="2" key="3">
    <citation type="submission" date="2021-06" db="EMBL/GenBank/DDBJ databases">
        <title>Updating the genus Pseudomonas: Description of 43 new species and partition of the Pseudomonas putida group.</title>
        <authorList>
            <person name="Girard L."/>
            <person name="Lood C."/>
            <person name="Vandamme P."/>
            <person name="Rokni-Zadeh H."/>
            <person name="Van Noort V."/>
            <person name="Hofte M."/>
            <person name="Lavigne R."/>
            <person name="De Mot R."/>
        </authorList>
    </citation>
    <scope>NUCLEOTIDE SEQUENCE</scope>
    <source>
        <strain evidence="2">RW4S2</strain>
    </source>
</reference>